<name>A0AAN6Q6R4_9PEZI</name>
<accession>A0AAN6Q6R4</accession>
<reference evidence="4" key="1">
    <citation type="journal article" date="2023" name="Mol. Phylogenet. Evol.">
        <title>Genome-scale phylogeny and comparative genomics of the fungal order Sordariales.</title>
        <authorList>
            <person name="Hensen N."/>
            <person name="Bonometti L."/>
            <person name="Westerberg I."/>
            <person name="Brannstrom I.O."/>
            <person name="Guillou S."/>
            <person name="Cros-Aarteil S."/>
            <person name="Calhoun S."/>
            <person name="Haridas S."/>
            <person name="Kuo A."/>
            <person name="Mondo S."/>
            <person name="Pangilinan J."/>
            <person name="Riley R."/>
            <person name="LaButti K."/>
            <person name="Andreopoulos B."/>
            <person name="Lipzen A."/>
            <person name="Chen C."/>
            <person name="Yan M."/>
            <person name="Daum C."/>
            <person name="Ng V."/>
            <person name="Clum A."/>
            <person name="Steindorff A."/>
            <person name="Ohm R.A."/>
            <person name="Martin F."/>
            <person name="Silar P."/>
            <person name="Natvig D.O."/>
            <person name="Lalanne C."/>
            <person name="Gautier V."/>
            <person name="Ament-Velasquez S.L."/>
            <person name="Kruys A."/>
            <person name="Hutchinson M.I."/>
            <person name="Powell A.J."/>
            <person name="Barry K."/>
            <person name="Miller A.N."/>
            <person name="Grigoriev I.V."/>
            <person name="Debuchy R."/>
            <person name="Gladieux P."/>
            <person name="Hiltunen Thoren M."/>
            <person name="Johannesson H."/>
        </authorList>
    </citation>
    <scope>NUCLEOTIDE SEQUENCE</scope>
    <source>
        <strain evidence="4">CBS 757.83</strain>
    </source>
</reference>
<dbReference type="GO" id="GO:0000981">
    <property type="term" value="F:DNA-binding transcription factor activity, RNA polymerase II-specific"/>
    <property type="evidence" value="ECO:0007669"/>
    <property type="project" value="InterPro"/>
</dbReference>
<dbReference type="SUPFAM" id="SSF57701">
    <property type="entry name" value="Zn2/Cys6 DNA-binding domain"/>
    <property type="match status" value="1"/>
</dbReference>
<evidence type="ECO:0000259" key="3">
    <source>
        <dbReference type="PROSITE" id="PS50048"/>
    </source>
</evidence>
<feature type="compositionally biased region" description="Low complexity" evidence="2">
    <location>
        <begin position="406"/>
        <end position="423"/>
    </location>
</feature>
<dbReference type="Gene3D" id="4.10.240.10">
    <property type="entry name" value="Zn(2)-C6 fungal-type DNA-binding domain"/>
    <property type="match status" value="1"/>
</dbReference>
<feature type="compositionally biased region" description="Basic and acidic residues" evidence="2">
    <location>
        <begin position="319"/>
        <end position="333"/>
    </location>
</feature>
<comment type="caution">
    <text evidence="4">The sequence shown here is derived from an EMBL/GenBank/DDBJ whole genome shotgun (WGS) entry which is preliminary data.</text>
</comment>
<dbReference type="Pfam" id="PF00172">
    <property type="entry name" value="Zn_clus"/>
    <property type="match status" value="1"/>
</dbReference>
<feature type="compositionally biased region" description="Polar residues" evidence="2">
    <location>
        <begin position="353"/>
        <end position="362"/>
    </location>
</feature>
<dbReference type="PROSITE" id="PS50048">
    <property type="entry name" value="ZN2_CY6_FUNGAL_2"/>
    <property type="match status" value="1"/>
</dbReference>
<dbReference type="Proteomes" id="UP001305647">
    <property type="component" value="Unassembled WGS sequence"/>
</dbReference>
<proteinExistence type="predicted"/>
<feature type="compositionally biased region" description="Basic and acidic residues" evidence="2">
    <location>
        <begin position="1"/>
        <end position="21"/>
    </location>
</feature>
<feature type="compositionally biased region" description="Pro residues" evidence="2">
    <location>
        <begin position="49"/>
        <end position="59"/>
    </location>
</feature>
<evidence type="ECO:0000256" key="2">
    <source>
        <dbReference type="SAM" id="MobiDB-lite"/>
    </source>
</evidence>
<dbReference type="InterPro" id="IPR036864">
    <property type="entry name" value="Zn2-C6_fun-type_DNA-bd_sf"/>
</dbReference>
<reference evidence="4" key="2">
    <citation type="submission" date="2023-05" db="EMBL/GenBank/DDBJ databases">
        <authorList>
            <consortium name="Lawrence Berkeley National Laboratory"/>
            <person name="Steindorff A."/>
            <person name="Hensen N."/>
            <person name="Bonometti L."/>
            <person name="Westerberg I."/>
            <person name="Brannstrom I.O."/>
            <person name="Guillou S."/>
            <person name="Cros-Aarteil S."/>
            <person name="Calhoun S."/>
            <person name="Haridas S."/>
            <person name="Kuo A."/>
            <person name="Mondo S."/>
            <person name="Pangilinan J."/>
            <person name="Riley R."/>
            <person name="Labutti K."/>
            <person name="Andreopoulos B."/>
            <person name="Lipzen A."/>
            <person name="Chen C."/>
            <person name="Yanf M."/>
            <person name="Daum C."/>
            <person name="Ng V."/>
            <person name="Clum A."/>
            <person name="Ohm R."/>
            <person name="Martin F."/>
            <person name="Silar P."/>
            <person name="Natvig D."/>
            <person name="Lalanne C."/>
            <person name="Gautier V."/>
            <person name="Ament-Velasquez S.L."/>
            <person name="Kruys A."/>
            <person name="Hutchinson M.I."/>
            <person name="Powell A.J."/>
            <person name="Barry K."/>
            <person name="Miller A.N."/>
            <person name="Grigoriev I.V."/>
            <person name="Debuchy R."/>
            <person name="Gladieux P."/>
            <person name="Thoren M.H."/>
            <person name="Johannesson H."/>
        </authorList>
    </citation>
    <scope>NUCLEOTIDE SEQUENCE</scope>
    <source>
        <strain evidence="4">CBS 757.83</strain>
    </source>
</reference>
<feature type="compositionally biased region" description="Basic and acidic residues" evidence="2">
    <location>
        <begin position="366"/>
        <end position="377"/>
    </location>
</feature>
<keyword evidence="1" id="KW-0539">Nucleus</keyword>
<gene>
    <name evidence="4" type="ORF">N658DRAFT_422671</name>
</gene>
<protein>
    <recommendedName>
        <fullName evidence="3">Zn(2)-C6 fungal-type domain-containing protein</fullName>
    </recommendedName>
</protein>
<feature type="compositionally biased region" description="Polar residues" evidence="2">
    <location>
        <begin position="424"/>
        <end position="439"/>
    </location>
</feature>
<evidence type="ECO:0000256" key="1">
    <source>
        <dbReference type="ARBA" id="ARBA00023242"/>
    </source>
</evidence>
<dbReference type="PROSITE" id="PS00463">
    <property type="entry name" value="ZN2_CY6_FUNGAL_1"/>
    <property type="match status" value="1"/>
</dbReference>
<evidence type="ECO:0000313" key="5">
    <source>
        <dbReference type="Proteomes" id="UP001305647"/>
    </source>
</evidence>
<dbReference type="CDD" id="cd00067">
    <property type="entry name" value="GAL4"/>
    <property type="match status" value="1"/>
</dbReference>
<keyword evidence="5" id="KW-1185">Reference proteome</keyword>
<feature type="compositionally biased region" description="Basic and acidic residues" evidence="2">
    <location>
        <begin position="103"/>
        <end position="145"/>
    </location>
</feature>
<feature type="domain" description="Zn(2)-C6 fungal-type" evidence="3">
    <location>
        <begin position="210"/>
        <end position="244"/>
    </location>
</feature>
<sequence length="469" mass="52705">MADEYRRGRVEPPRDNPEDTRYPPPPDGEDRRRLAPVGPDPDGAGLPPMAYPPPGPYPPDPRHQERPYPADPRYQPDPRNWPPGPPLPDARFPPAPIPAQDPRPYEERRQFDDRRPYDDRRQHDDRRQYEDRRQYDDQSPYDDQRQYVDRRGGFVDPYYEPIAPPERGGGYPHPPDLYRYRPAQYPYGMGPPPAPPLHQQSAPRQRTSIACRYCRKRKIRCSGYTHTTNGKCTNCDKLRIDCIFQPVSSNSSAAFVPVSAVRGGVPPGTRLYGAYGQPLHPSAGMAQMPGYQYPPSVEYTPPMHSPTGSSYMGYDDEDPGRRRTRPPEDEHGSRPPPPNYPPDDDPCRRSPASVHSNGSPSGSLWDYHDSPYARDRPPSPNQNSTGRSMPPEAQFRGPQAGPQAGPSQVSPQPKAQPQPQRQAHSQTPPNSNGYSNPMSLGNLIDPGPSSRPSVNDIDRNMLGRLNRQS</sequence>
<dbReference type="SMART" id="SM00066">
    <property type="entry name" value="GAL4"/>
    <property type="match status" value="1"/>
</dbReference>
<organism evidence="4 5">
    <name type="scientific">Parathielavia hyrcaniae</name>
    <dbReference type="NCBI Taxonomy" id="113614"/>
    <lineage>
        <taxon>Eukaryota</taxon>
        <taxon>Fungi</taxon>
        <taxon>Dikarya</taxon>
        <taxon>Ascomycota</taxon>
        <taxon>Pezizomycotina</taxon>
        <taxon>Sordariomycetes</taxon>
        <taxon>Sordariomycetidae</taxon>
        <taxon>Sordariales</taxon>
        <taxon>Chaetomiaceae</taxon>
        <taxon>Parathielavia</taxon>
    </lineage>
</organism>
<dbReference type="AlphaFoldDB" id="A0AAN6Q6R4"/>
<feature type="region of interest" description="Disordered" evidence="2">
    <location>
        <begin position="1"/>
        <end position="145"/>
    </location>
</feature>
<feature type="region of interest" description="Disordered" evidence="2">
    <location>
        <begin position="296"/>
        <end position="469"/>
    </location>
</feature>
<dbReference type="GO" id="GO:0008270">
    <property type="term" value="F:zinc ion binding"/>
    <property type="evidence" value="ECO:0007669"/>
    <property type="project" value="InterPro"/>
</dbReference>
<dbReference type="InterPro" id="IPR001138">
    <property type="entry name" value="Zn2Cys6_DnaBD"/>
</dbReference>
<feature type="compositionally biased region" description="Pro residues" evidence="2">
    <location>
        <begin position="79"/>
        <end position="101"/>
    </location>
</feature>
<dbReference type="EMBL" id="MU863630">
    <property type="protein sequence ID" value="KAK4102785.1"/>
    <property type="molecule type" value="Genomic_DNA"/>
</dbReference>
<evidence type="ECO:0000313" key="4">
    <source>
        <dbReference type="EMBL" id="KAK4102785.1"/>
    </source>
</evidence>